<evidence type="ECO:0000259" key="7">
    <source>
        <dbReference type="PROSITE" id="PS50850"/>
    </source>
</evidence>
<dbReference type="AlphaFoldDB" id="A0A7M1QWY9"/>
<feature type="transmembrane region" description="Helical" evidence="6">
    <location>
        <begin position="254"/>
        <end position="274"/>
    </location>
</feature>
<accession>A0A7M1QWY9</accession>
<feature type="transmembrane region" description="Helical" evidence="6">
    <location>
        <begin position="162"/>
        <end position="184"/>
    </location>
</feature>
<feature type="transmembrane region" description="Helical" evidence="6">
    <location>
        <begin position="385"/>
        <end position="403"/>
    </location>
</feature>
<dbReference type="Gene3D" id="1.20.1250.20">
    <property type="entry name" value="MFS general substrate transporter like domains"/>
    <property type="match status" value="2"/>
</dbReference>
<protein>
    <submittedName>
        <fullName evidence="8">MFS transporter</fullName>
    </submittedName>
</protein>
<organism evidence="8 9">
    <name type="scientific">Trueperella pecoris</name>
    <dbReference type="NCBI Taxonomy" id="2733571"/>
    <lineage>
        <taxon>Bacteria</taxon>
        <taxon>Bacillati</taxon>
        <taxon>Actinomycetota</taxon>
        <taxon>Actinomycetes</taxon>
        <taxon>Actinomycetales</taxon>
        <taxon>Actinomycetaceae</taxon>
        <taxon>Trueperella</taxon>
    </lineage>
</organism>
<keyword evidence="3 6" id="KW-0812">Transmembrane</keyword>
<evidence type="ECO:0000256" key="3">
    <source>
        <dbReference type="ARBA" id="ARBA00022692"/>
    </source>
</evidence>
<gene>
    <name evidence="8" type="ORF">INS88_03880</name>
</gene>
<evidence type="ECO:0000313" key="9">
    <source>
        <dbReference type="Proteomes" id="UP000595053"/>
    </source>
</evidence>
<dbReference type="InterPro" id="IPR050189">
    <property type="entry name" value="MFS_Efflux_Transporters"/>
</dbReference>
<evidence type="ECO:0000256" key="2">
    <source>
        <dbReference type="ARBA" id="ARBA00022475"/>
    </source>
</evidence>
<evidence type="ECO:0000256" key="1">
    <source>
        <dbReference type="ARBA" id="ARBA00004651"/>
    </source>
</evidence>
<dbReference type="RefSeq" id="WP_193325957.1">
    <property type="nucleotide sequence ID" value="NZ_CP053291.1"/>
</dbReference>
<dbReference type="EMBL" id="CP063213">
    <property type="protein sequence ID" value="QOR46351.1"/>
    <property type="molecule type" value="Genomic_DNA"/>
</dbReference>
<keyword evidence="4 6" id="KW-1133">Transmembrane helix</keyword>
<feature type="transmembrane region" description="Helical" evidence="6">
    <location>
        <begin position="354"/>
        <end position="373"/>
    </location>
</feature>
<dbReference type="SUPFAM" id="SSF103473">
    <property type="entry name" value="MFS general substrate transporter"/>
    <property type="match status" value="1"/>
</dbReference>
<dbReference type="PROSITE" id="PS50850">
    <property type="entry name" value="MFS"/>
    <property type="match status" value="1"/>
</dbReference>
<dbReference type="GO" id="GO:0005886">
    <property type="term" value="C:plasma membrane"/>
    <property type="evidence" value="ECO:0007669"/>
    <property type="project" value="UniProtKB-SubCell"/>
</dbReference>
<dbReference type="Pfam" id="PF07690">
    <property type="entry name" value="MFS_1"/>
    <property type="match status" value="1"/>
</dbReference>
<evidence type="ECO:0000313" key="8">
    <source>
        <dbReference type="EMBL" id="QOR46351.1"/>
    </source>
</evidence>
<name>A0A7M1QWY9_9ACTO</name>
<feature type="transmembrane region" description="Helical" evidence="6">
    <location>
        <begin position="312"/>
        <end position="333"/>
    </location>
</feature>
<feature type="transmembrane region" description="Helical" evidence="6">
    <location>
        <begin position="134"/>
        <end position="156"/>
    </location>
</feature>
<sequence length="446" mass="46442">MNRHKAALVVWGIAVAVYAVAVAGRTSFGVAGLSAIDRFNITAATLSLFTIVQVGVYAVAQLPVGLLLDRFGARMLLGCGAMILAVGQVGMAFADTVGWALVARFLIGLGDATAFTSVIRLVPSWFSPRRAPLITQLTGIVGGFGQFISSLPFAFALAHVGWAPAFSALSVIGVVAAAAAFGVIRDAPGGGVTGDAAESGDVVTQAHPTIGDTLREPATWLGFWTHWTCNFPLTVFTLLWGVPFLQIHNGYGPAVASALLVVITGSGMVFGPLIGELTARHRLRRVWLVNAAAIMVLLAWGAVIILPAPAPGWLTILLLLTISFAGPASSIGFDFSRTAIPVSRLGTANGVINTGGFIASLMSAGLIGLVLDWSAAGQPFSAGDFKIAMSTQLLAWAIGMLNIEIYRRRVRKNDAAHGIVVPSLAEVAARYRSRARGNTRGGGCGL</sequence>
<feature type="transmembrane region" description="Helical" evidence="6">
    <location>
        <begin position="99"/>
        <end position="122"/>
    </location>
</feature>
<proteinExistence type="predicted"/>
<dbReference type="PANTHER" id="PTHR43124">
    <property type="entry name" value="PURINE EFFLUX PUMP PBUE"/>
    <property type="match status" value="1"/>
</dbReference>
<feature type="domain" description="Major facilitator superfamily (MFS) profile" evidence="7">
    <location>
        <begin position="5"/>
        <end position="407"/>
    </location>
</feature>
<feature type="transmembrane region" description="Helical" evidence="6">
    <location>
        <begin position="221"/>
        <end position="242"/>
    </location>
</feature>
<dbReference type="PANTHER" id="PTHR43124:SF3">
    <property type="entry name" value="CHLORAMPHENICOL EFFLUX PUMP RV0191"/>
    <property type="match status" value="1"/>
</dbReference>
<feature type="transmembrane region" description="Helical" evidence="6">
    <location>
        <begin position="286"/>
        <end position="306"/>
    </location>
</feature>
<reference evidence="8 9" key="1">
    <citation type="submission" date="2020-10" db="EMBL/GenBank/DDBJ databases">
        <title>Trueperella pecoris sp. nov. isolated from bovine and porcine specimens.</title>
        <authorList>
            <person name="Schoenecker L."/>
            <person name="Schnydrig P."/>
            <person name="Brodard I."/>
            <person name="Thomann A."/>
            <person name="Hemphill A."/>
            <person name="Rodriguez-Campos S."/>
            <person name="Perreten V."/>
            <person name="Jores J."/>
            <person name="Kittl S."/>
        </authorList>
    </citation>
    <scope>NUCLEOTIDE SEQUENCE [LARGE SCALE GENOMIC DNA]</scope>
    <source>
        <strain evidence="8 9">15A0121</strain>
    </source>
</reference>
<dbReference type="InterPro" id="IPR011701">
    <property type="entry name" value="MFS"/>
</dbReference>
<dbReference type="Proteomes" id="UP000595053">
    <property type="component" value="Chromosome"/>
</dbReference>
<evidence type="ECO:0000256" key="4">
    <source>
        <dbReference type="ARBA" id="ARBA00022989"/>
    </source>
</evidence>
<keyword evidence="2" id="KW-1003">Cell membrane</keyword>
<keyword evidence="5 6" id="KW-0472">Membrane</keyword>
<dbReference type="CDD" id="cd06174">
    <property type="entry name" value="MFS"/>
    <property type="match status" value="1"/>
</dbReference>
<dbReference type="GO" id="GO:0022857">
    <property type="term" value="F:transmembrane transporter activity"/>
    <property type="evidence" value="ECO:0007669"/>
    <property type="project" value="InterPro"/>
</dbReference>
<feature type="transmembrane region" description="Helical" evidence="6">
    <location>
        <begin position="71"/>
        <end position="93"/>
    </location>
</feature>
<evidence type="ECO:0000256" key="5">
    <source>
        <dbReference type="ARBA" id="ARBA00023136"/>
    </source>
</evidence>
<dbReference type="InterPro" id="IPR020846">
    <property type="entry name" value="MFS_dom"/>
</dbReference>
<comment type="subcellular location">
    <subcellularLocation>
        <location evidence="1">Cell membrane</location>
        <topology evidence="1">Multi-pass membrane protein</topology>
    </subcellularLocation>
</comment>
<evidence type="ECO:0000256" key="6">
    <source>
        <dbReference type="SAM" id="Phobius"/>
    </source>
</evidence>
<dbReference type="InterPro" id="IPR036259">
    <property type="entry name" value="MFS_trans_sf"/>
</dbReference>
<keyword evidence="9" id="KW-1185">Reference proteome</keyword>